<comment type="subunit">
    <text evidence="13 14">Homodimer, forms a heterotetramer with a Cas2 homodimer.</text>
</comment>
<proteinExistence type="inferred from homology"/>
<feature type="binding site" evidence="14">
    <location>
        <position position="456"/>
    </location>
    <ligand>
        <name>Mn(2+)</name>
        <dbReference type="ChEBI" id="CHEBI:29035"/>
    </ligand>
</feature>
<gene>
    <name evidence="14 16" type="primary">cas1</name>
    <name evidence="16" type="ORF">LSG31_10310</name>
</gene>
<reference evidence="16" key="1">
    <citation type="submission" date="2021-12" db="EMBL/GenBank/DDBJ databases">
        <title>Alicyclobacillaceae gen. nov., sp. nov., isolated from chalcocite enrichment system.</title>
        <authorList>
            <person name="Jiang Z."/>
        </authorList>
    </citation>
    <scope>NUCLEOTIDE SEQUENCE</scope>
    <source>
        <strain evidence="16">MYW30-H2</strain>
    </source>
</reference>
<dbReference type="CDD" id="cd09634">
    <property type="entry name" value="Cas1_I-II-III"/>
    <property type="match status" value="1"/>
</dbReference>
<dbReference type="InterPro" id="IPR013343">
    <property type="entry name" value="CRISPR-assoc_prot_Cas4"/>
</dbReference>
<comment type="function">
    <text evidence="14">CRISPR (clustered regularly interspaced short palindromic repeat), is an adaptive immune system that provides protection against mobile genetic elements (viruses, transposable elements and conjugative plasmids). CRISPR clusters contain spacers, sequences complementary to antecedent mobile elements, and target invading nucleic acids. CRISPR clusters are transcribed and processed into CRISPR RNA (crRNA). Acts as a dsDNA endonuclease. Involved in the integration of spacer DNA into the CRISPR cassette.</text>
</comment>
<dbReference type="Gene3D" id="3.90.320.10">
    <property type="match status" value="1"/>
</dbReference>
<evidence type="ECO:0000256" key="8">
    <source>
        <dbReference type="ARBA" id="ARBA00023014"/>
    </source>
</evidence>
<dbReference type="PANTHER" id="PTHR34353">
    <property type="entry name" value="CRISPR-ASSOCIATED ENDONUCLEASE CAS1 1"/>
    <property type="match status" value="1"/>
</dbReference>
<comment type="similarity">
    <text evidence="14">Belongs to the CRISPR-associated endonuclease Cas1 family.</text>
</comment>
<keyword evidence="5" id="KW-0269">Exonuclease</keyword>
<dbReference type="Pfam" id="PF01930">
    <property type="entry name" value="Cas_Cas4"/>
    <property type="match status" value="1"/>
</dbReference>
<keyword evidence="2 14" id="KW-0479">Metal-binding</keyword>
<dbReference type="Gene3D" id="1.20.120.920">
    <property type="entry name" value="CRISPR-associated endonuclease Cas1, C-terminal domain"/>
    <property type="match status" value="1"/>
</dbReference>
<dbReference type="Proteomes" id="UP000830167">
    <property type="component" value="Chromosome"/>
</dbReference>
<evidence type="ECO:0000256" key="3">
    <source>
        <dbReference type="ARBA" id="ARBA00022759"/>
    </source>
</evidence>
<dbReference type="InterPro" id="IPR042206">
    <property type="entry name" value="CRISPR-assoc_Cas1_C"/>
</dbReference>
<feature type="binding site" evidence="14">
    <location>
        <position position="471"/>
    </location>
    <ligand>
        <name>Mn(2+)</name>
        <dbReference type="ChEBI" id="CHEBI:29035"/>
    </ligand>
</feature>
<keyword evidence="11 14" id="KW-0464">Manganese</keyword>
<keyword evidence="6 14" id="KW-0460">Magnesium</keyword>
<dbReference type="RefSeq" id="WP_347439175.1">
    <property type="nucleotide sequence ID" value="NZ_CP089291.1"/>
</dbReference>
<dbReference type="Gene3D" id="3.100.10.20">
    <property type="entry name" value="CRISPR-associated endonuclease Cas1, N-terminal domain"/>
    <property type="match status" value="1"/>
</dbReference>
<dbReference type="Pfam" id="PF01867">
    <property type="entry name" value="Cas_Cas1"/>
    <property type="match status" value="1"/>
</dbReference>
<evidence type="ECO:0000256" key="2">
    <source>
        <dbReference type="ARBA" id="ARBA00022723"/>
    </source>
</evidence>
<name>A0ABY4CS91_9BACL</name>
<evidence type="ECO:0000256" key="14">
    <source>
        <dbReference type="HAMAP-Rule" id="MF_01470"/>
    </source>
</evidence>
<dbReference type="HAMAP" id="MF_01470">
    <property type="entry name" value="Cas1"/>
    <property type="match status" value="1"/>
</dbReference>
<keyword evidence="8" id="KW-0411">Iron-sulfur</keyword>
<dbReference type="InterPro" id="IPR022765">
    <property type="entry name" value="Dna2/Cas4_DUF83"/>
</dbReference>
<evidence type="ECO:0000256" key="5">
    <source>
        <dbReference type="ARBA" id="ARBA00022839"/>
    </source>
</evidence>
<dbReference type="InterPro" id="IPR042211">
    <property type="entry name" value="CRISPR-assoc_Cas1_N"/>
</dbReference>
<comment type="catalytic activity">
    <reaction evidence="12">
        <text>exonucleolytic cleavage in the 5'- to 3'-direction to yield nucleoside 3'-phosphates.</text>
        <dbReference type="EC" id="3.1.12.1"/>
    </reaction>
</comment>
<dbReference type="InterPro" id="IPR050646">
    <property type="entry name" value="Cas1"/>
</dbReference>
<dbReference type="GO" id="GO:0004519">
    <property type="term" value="F:endonuclease activity"/>
    <property type="evidence" value="ECO:0007669"/>
    <property type="project" value="UniProtKB-KW"/>
</dbReference>
<evidence type="ECO:0000256" key="9">
    <source>
        <dbReference type="ARBA" id="ARBA00023118"/>
    </source>
</evidence>
<keyword evidence="10 14" id="KW-0238">DNA-binding</keyword>
<keyword evidence="7" id="KW-0408">Iron</keyword>
<dbReference type="EMBL" id="CP089291">
    <property type="protein sequence ID" value="UOF92506.1"/>
    <property type="molecule type" value="Genomic_DNA"/>
</dbReference>
<accession>A0ABY4CS91</accession>
<dbReference type="NCBIfam" id="TIGR00372">
    <property type="entry name" value="cas4"/>
    <property type="match status" value="1"/>
</dbReference>
<evidence type="ECO:0000256" key="12">
    <source>
        <dbReference type="ARBA" id="ARBA00033996"/>
    </source>
</evidence>
<evidence type="ECO:0000313" key="17">
    <source>
        <dbReference type="Proteomes" id="UP000830167"/>
    </source>
</evidence>
<evidence type="ECO:0000256" key="7">
    <source>
        <dbReference type="ARBA" id="ARBA00023004"/>
    </source>
</evidence>
<evidence type="ECO:0000313" key="16">
    <source>
        <dbReference type="EMBL" id="UOF92506.1"/>
    </source>
</evidence>
<keyword evidence="4 14" id="KW-0378">Hydrolase</keyword>
<comment type="cofactor">
    <cofactor evidence="14">
        <name>Mg(2+)</name>
        <dbReference type="ChEBI" id="CHEBI:18420"/>
    </cofactor>
    <cofactor evidence="14">
        <name>Mn(2+)</name>
        <dbReference type="ChEBI" id="CHEBI:29035"/>
    </cofactor>
</comment>
<keyword evidence="9 14" id="KW-0051">Antiviral defense</keyword>
<evidence type="ECO:0000256" key="6">
    <source>
        <dbReference type="ARBA" id="ARBA00022842"/>
    </source>
</evidence>
<evidence type="ECO:0000259" key="15">
    <source>
        <dbReference type="Pfam" id="PF01930"/>
    </source>
</evidence>
<dbReference type="NCBIfam" id="TIGR00287">
    <property type="entry name" value="cas1"/>
    <property type="match status" value="1"/>
</dbReference>
<evidence type="ECO:0000256" key="4">
    <source>
        <dbReference type="ARBA" id="ARBA00022801"/>
    </source>
</evidence>
<sequence>MSENLLPISQVAEILYCPRNFYYRMAEGVDDSNEHTLQGKWDDEKREERLSVKRESGMQTRHIHVSSEQLGIVGILDVLETGKETCIVEFKKGEYRLNQNDDVQLCAQAMAYEDMTATIMDFGYVYYHASHRRRKVFFTEDLRELVLQTIERAREILGEHRVPEPINDARCGGCALQARCMPGEVEYLREIDGKNSENSLANKQRLVRPTPSFRLGRVLYIDEEFAYVKKEGRHLKITKNKEVLREVPIDSVDEVVSLSNVQWTTQAQCLLMTEGIPLTFLHTNGRYVGTVIGSFSKNSLQRIRQFEIHQSPERWKIAASFSKGKLQNMRVMMLRNAKNIHEWNERNEQSTQDPNDDLSDIPQYEACMKQIENAIKKLNSTLDRDEILGWEGIGTKAYFTLFRNWIRPPFVFSGRIRRPPTDPVNALLSFGYSLLAKSIESLVYAVGLDPYIGFLHESQYGRPALALDLMEEFRPVIVDSIVLRAINQRILAADDFEQRENSILLKDSARKTFYKLFDQRLSQEITHPVFHYHVTYRRMMELQVRVLAKTLTGEIPNYIPLKVK</sequence>
<keyword evidence="17" id="KW-1185">Reference proteome</keyword>
<organism evidence="16 17">
    <name type="scientific">Fodinisporobacter ferrooxydans</name>
    <dbReference type="NCBI Taxonomy" id="2901836"/>
    <lineage>
        <taxon>Bacteria</taxon>
        <taxon>Bacillati</taxon>
        <taxon>Bacillota</taxon>
        <taxon>Bacilli</taxon>
        <taxon>Bacillales</taxon>
        <taxon>Alicyclobacillaceae</taxon>
        <taxon>Fodinisporobacter</taxon>
    </lineage>
</organism>
<evidence type="ECO:0000256" key="11">
    <source>
        <dbReference type="ARBA" id="ARBA00023211"/>
    </source>
</evidence>
<evidence type="ECO:0000256" key="10">
    <source>
        <dbReference type="ARBA" id="ARBA00023125"/>
    </source>
</evidence>
<dbReference type="EC" id="3.1.-.-" evidence="14"/>
<feature type="binding site" evidence="14">
    <location>
        <position position="391"/>
    </location>
    <ligand>
        <name>Mn(2+)</name>
        <dbReference type="ChEBI" id="CHEBI:29035"/>
    </ligand>
</feature>
<dbReference type="InterPro" id="IPR011604">
    <property type="entry name" value="PDDEXK-like_dom_sf"/>
</dbReference>
<feature type="domain" description="DUF83" evidence="15">
    <location>
        <begin position="9"/>
        <end position="181"/>
    </location>
</feature>
<keyword evidence="3 14" id="KW-0255">Endonuclease</keyword>
<dbReference type="InterPro" id="IPR002729">
    <property type="entry name" value="CRISPR-assoc_Cas1"/>
</dbReference>
<keyword evidence="1 14" id="KW-0540">Nuclease</keyword>
<dbReference type="PANTHER" id="PTHR34353:SF2">
    <property type="entry name" value="CRISPR-ASSOCIATED ENDONUCLEASE CAS1 1"/>
    <property type="match status" value="1"/>
</dbReference>
<evidence type="ECO:0000256" key="13">
    <source>
        <dbReference type="ARBA" id="ARBA00038592"/>
    </source>
</evidence>
<protein>
    <recommendedName>
        <fullName evidence="14">CRISPR-associated endonuclease Cas1</fullName>
        <ecNumber evidence="14">3.1.-.-</ecNumber>
    </recommendedName>
</protein>
<evidence type="ECO:0000256" key="1">
    <source>
        <dbReference type="ARBA" id="ARBA00022722"/>
    </source>
</evidence>